<evidence type="ECO:0000256" key="8">
    <source>
        <dbReference type="ARBA" id="ARBA00022801"/>
    </source>
</evidence>
<evidence type="ECO:0000256" key="1">
    <source>
        <dbReference type="ARBA" id="ARBA00004370"/>
    </source>
</evidence>
<evidence type="ECO:0000256" key="10">
    <source>
        <dbReference type="ARBA" id="ARBA00022984"/>
    </source>
</evidence>
<keyword evidence="11 16" id="KW-1133">Transmembrane helix</keyword>
<name>A0A4R1HDF9_9GAMM</name>
<dbReference type="HAMAP" id="MF_02080">
    <property type="entry name" value="FtsI_transpept"/>
    <property type="match status" value="1"/>
</dbReference>
<evidence type="ECO:0000256" key="15">
    <source>
        <dbReference type="ARBA" id="ARBA00023316"/>
    </source>
</evidence>
<dbReference type="AlphaFoldDB" id="A0A4R1HDF9"/>
<dbReference type="GO" id="GO:0071555">
    <property type="term" value="P:cell wall organization"/>
    <property type="evidence" value="ECO:0007669"/>
    <property type="project" value="UniProtKB-KW"/>
</dbReference>
<feature type="domain" description="Penicillin-binding protein transpeptidase" evidence="17">
    <location>
        <begin position="244"/>
        <end position="540"/>
    </location>
</feature>
<dbReference type="Proteomes" id="UP000295707">
    <property type="component" value="Unassembled WGS sequence"/>
</dbReference>
<comment type="similarity">
    <text evidence="16">Belongs to the transpeptidase family. FtsI subfamily.</text>
</comment>
<dbReference type="SUPFAM" id="SSF56601">
    <property type="entry name" value="beta-lactamase/transpeptidase-like"/>
    <property type="match status" value="1"/>
</dbReference>
<accession>A0A4R1HDF9</accession>
<evidence type="ECO:0000256" key="6">
    <source>
        <dbReference type="ARBA" id="ARBA00022670"/>
    </source>
</evidence>
<evidence type="ECO:0000259" key="18">
    <source>
        <dbReference type="Pfam" id="PF03717"/>
    </source>
</evidence>
<dbReference type="GO" id="GO:0005886">
    <property type="term" value="C:plasma membrane"/>
    <property type="evidence" value="ECO:0007669"/>
    <property type="project" value="UniProtKB-UniRule"/>
</dbReference>
<dbReference type="InterPro" id="IPR012338">
    <property type="entry name" value="Beta-lactam/transpept-like"/>
</dbReference>
<evidence type="ECO:0000256" key="4">
    <source>
        <dbReference type="ARBA" id="ARBA00022618"/>
    </source>
</evidence>
<comment type="subcellular location">
    <subcellularLocation>
        <location evidence="1">Membrane</location>
    </subcellularLocation>
</comment>
<keyword evidence="4 16" id="KW-0132">Cell division</keyword>
<comment type="pathway">
    <text evidence="16">Cell wall biogenesis; peptidoglycan biosynthesis.</text>
</comment>
<dbReference type="Gene3D" id="3.30.450.330">
    <property type="match status" value="1"/>
</dbReference>
<comment type="caution">
    <text evidence="19">The sequence shown here is derived from an EMBL/GenBank/DDBJ whole genome shotgun (WGS) entry which is preliminary data.</text>
</comment>
<dbReference type="GO" id="GO:0043093">
    <property type="term" value="P:FtsZ-dependent cytokinesis"/>
    <property type="evidence" value="ECO:0007669"/>
    <property type="project" value="UniProtKB-UniRule"/>
</dbReference>
<evidence type="ECO:0000313" key="20">
    <source>
        <dbReference type="Proteomes" id="UP000295707"/>
    </source>
</evidence>
<feature type="domain" description="Penicillin-binding protein dimerisation" evidence="18">
    <location>
        <begin position="55"/>
        <end position="202"/>
    </location>
</feature>
<keyword evidence="20" id="KW-1185">Reference proteome</keyword>
<dbReference type="RefSeq" id="WP_132971196.1">
    <property type="nucleotide sequence ID" value="NZ_SMFX01000001.1"/>
</dbReference>
<dbReference type="InterPro" id="IPR036138">
    <property type="entry name" value="PBP_dimer_sf"/>
</dbReference>
<feature type="active site" description="Acyl-ester intermediate" evidence="16">
    <location>
        <position position="291"/>
    </location>
</feature>
<evidence type="ECO:0000256" key="14">
    <source>
        <dbReference type="ARBA" id="ARBA00023306"/>
    </source>
</evidence>
<dbReference type="PANTHER" id="PTHR30627:SF1">
    <property type="entry name" value="PEPTIDOGLYCAN D,D-TRANSPEPTIDASE FTSI"/>
    <property type="match status" value="1"/>
</dbReference>
<dbReference type="GO" id="GO:0008658">
    <property type="term" value="F:penicillin binding"/>
    <property type="evidence" value="ECO:0007669"/>
    <property type="project" value="InterPro"/>
</dbReference>
<evidence type="ECO:0000313" key="19">
    <source>
        <dbReference type="EMBL" id="TCK17309.1"/>
    </source>
</evidence>
<gene>
    <name evidence="16" type="primary">ftsI</name>
    <name evidence="19" type="ORF">DFR30_0537</name>
</gene>
<dbReference type="Gene3D" id="3.40.710.10">
    <property type="entry name" value="DD-peptidase/beta-lactamase superfamily"/>
    <property type="match status" value="1"/>
</dbReference>
<dbReference type="InterPro" id="IPR005311">
    <property type="entry name" value="PBP_dimer"/>
</dbReference>
<dbReference type="InterPro" id="IPR001460">
    <property type="entry name" value="PCN-bd_Tpept"/>
</dbReference>
<dbReference type="GO" id="GO:0008360">
    <property type="term" value="P:regulation of cell shape"/>
    <property type="evidence" value="ECO:0007669"/>
    <property type="project" value="UniProtKB-KW"/>
</dbReference>
<reference evidence="19 20" key="1">
    <citation type="submission" date="2019-03" db="EMBL/GenBank/DDBJ databases">
        <title>Genomic Encyclopedia of Type Strains, Phase IV (KMG-IV): sequencing the most valuable type-strain genomes for metagenomic binning, comparative biology and taxonomic classification.</title>
        <authorList>
            <person name="Goeker M."/>
        </authorList>
    </citation>
    <scope>NUCLEOTIDE SEQUENCE [LARGE SCALE GENOMIC DNA]</scope>
    <source>
        <strain evidence="19 20">DSM 19610</strain>
    </source>
</reference>
<dbReference type="Pfam" id="PF00905">
    <property type="entry name" value="Transpeptidase"/>
    <property type="match status" value="1"/>
</dbReference>
<keyword evidence="7 16" id="KW-0812">Transmembrane</keyword>
<evidence type="ECO:0000259" key="17">
    <source>
        <dbReference type="Pfam" id="PF00905"/>
    </source>
</evidence>
<evidence type="ECO:0000256" key="2">
    <source>
        <dbReference type="ARBA" id="ARBA00022475"/>
    </source>
</evidence>
<dbReference type="GO" id="GO:0009252">
    <property type="term" value="P:peptidoglycan biosynthetic process"/>
    <property type="evidence" value="ECO:0007669"/>
    <property type="project" value="UniProtKB-UniRule"/>
</dbReference>
<evidence type="ECO:0000256" key="13">
    <source>
        <dbReference type="ARBA" id="ARBA00023210"/>
    </source>
</evidence>
<keyword evidence="14 16" id="KW-0131">Cell cycle</keyword>
<proteinExistence type="inferred from homology"/>
<dbReference type="InterPro" id="IPR050515">
    <property type="entry name" value="Beta-lactam/transpept"/>
</dbReference>
<sequence length="568" mass="62376">MTRKPHISRARRFVLIGLMLVGFSVLAGRSAQLQLVDEAFLQEQGDARHLRIVPVPAHRGMITDRNGEPLAISTPVKSVWVNPQELVASPSKMSRVAQLLALDVDKLQRLIGQRKDREFVYLRRHVAPDRAQQVMALGVHGIYLQREYRRYYPAGEVAGHLVGFTNVDDRGQEGLELAYDEWLTGEPGAKRVIKDGQRKIVEDVENIRSAHPGRDLSLSIDRRIQYLAYRELKAAVTQHHARSGSVVVLDNHTGEVLALVNQPSFNPNNRKRLKPGKLRNRAVTDVFEPGSTMKPFVIAAALQTGKYRADTQINTSPGMFQVGVHTIRDMHDYGVLDMTGVIRKSSNVAASKIALSLEPETLWGFLSEAGFGVSTGSGFPGEADGHMANYHRWRDIERATLAYGYGLSVTAMQLAQAYSVFANDGYRVPVTLLKREQKPLREVVYSPGVARSVRGMMEAVVHKGGTAPKAAVPGYRVAGKTGTVHKSIAGGYAEDKYISVFAGMAPASKPELVIAVVINEPRNGEHFGGLVAGPAFSRIMAGALRLLNVTPDDIQLLHTQRDRQGGPT</sequence>
<evidence type="ECO:0000256" key="7">
    <source>
        <dbReference type="ARBA" id="ARBA00022692"/>
    </source>
</evidence>
<comment type="catalytic activity">
    <reaction evidence="16">
        <text>Preferential cleavage: (Ac)2-L-Lys-D-Ala-|-D-Ala. Also transpeptidation of peptidyl-alanyl moieties that are N-acyl substituents of D-alanine.</text>
        <dbReference type="EC" id="3.4.16.4"/>
    </reaction>
</comment>
<dbReference type="EMBL" id="SMFX01000001">
    <property type="protein sequence ID" value="TCK17309.1"/>
    <property type="molecule type" value="Genomic_DNA"/>
</dbReference>
<evidence type="ECO:0000256" key="5">
    <source>
        <dbReference type="ARBA" id="ARBA00022645"/>
    </source>
</evidence>
<keyword evidence="12 16" id="KW-0472">Membrane</keyword>
<dbReference type="Pfam" id="PF03717">
    <property type="entry name" value="PBP_dimer"/>
    <property type="match status" value="1"/>
</dbReference>
<dbReference type="OrthoDB" id="9766847at2"/>
<keyword evidence="5 16" id="KW-0121">Carboxypeptidase</keyword>
<dbReference type="UniPathway" id="UPA00219"/>
<dbReference type="GO" id="GO:0000917">
    <property type="term" value="P:division septum assembly"/>
    <property type="evidence" value="ECO:0007669"/>
    <property type="project" value="UniProtKB-KW"/>
</dbReference>
<dbReference type="Gene3D" id="3.90.1310.10">
    <property type="entry name" value="Penicillin-binding protein 2a (Domain 2)"/>
    <property type="match status" value="1"/>
</dbReference>
<dbReference type="GO" id="GO:0008955">
    <property type="term" value="F:peptidoglycan glycosyltransferase activity"/>
    <property type="evidence" value="ECO:0007669"/>
    <property type="project" value="InterPro"/>
</dbReference>
<keyword evidence="6 16" id="KW-0645">Protease</keyword>
<protein>
    <recommendedName>
        <fullName evidence="16">Peptidoglycan D,D-transpeptidase FtsI</fullName>
        <ecNumber evidence="16">3.4.16.4</ecNumber>
    </recommendedName>
    <alternativeName>
        <fullName evidence="16">Penicillin-binding protein 3</fullName>
        <shortName evidence="16">PBP-3</shortName>
    </alternativeName>
</protein>
<keyword evidence="10 16" id="KW-0573">Peptidoglycan synthesis</keyword>
<dbReference type="PANTHER" id="PTHR30627">
    <property type="entry name" value="PEPTIDOGLYCAN D,D-TRANSPEPTIDASE"/>
    <property type="match status" value="1"/>
</dbReference>
<evidence type="ECO:0000256" key="3">
    <source>
        <dbReference type="ARBA" id="ARBA00022519"/>
    </source>
</evidence>
<keyword evidence="13 16" id="KW-0717">Septation</keyword>
<organism evidence="19 20">
    <name type="scientific">Thiogranum longum</name>
    <dbReference type="NCBI Taxonomy" id="1537524"/>
    <lineage>
        <taxon>Bacteria</taxon>
        <taxon>Pseudomonadati</taxon>
        <taxon>Pseudomonadota</taxon>
        <taxon>Gammaproteobacteria</taxon>
        <taxon>Chromatiales</taxon>
        <taxon>Ectothiorhodospiraceae</taxon>
        <taxon>Thiogranum</taxon>
    </lineage>
</organism>
<keyword evidence="3 16" id="KW-0997">Cell inner membrane</keyword>
<comment type="function">
    <text evidence="16">Catalyzes cross-linking of the peptidoglycan cell wall at the division septum.</text>
</comment>
<dbReference type="EC" id="3.4.16.4" evidence="16"/>
<evidence type="ECO:0000256" key="12">
    <source>
        <dbReference type="ARBA" id="ARBA00023136"/>
    </source>
</evidence>
<dbReference type="InterPro" id="IPR037532">
    <property type="entry name" value="FtsI_transpept"/>
</dbReference>
<keyword evidence="9 16" id="KW-0133">Cell shape</keyword>
<dbReference type="GO" id="GO:0009002">
    <property type="term" value="F:serine-type D-Ala-D-Ala carboxypeptidase activity"/>
    <property type="evidence" value="ECO:0007669"/>
    <property type="project" value="UniProtKB-UniRule"/>
</dbReference>
<keyword evidence="2 16" id="KW-1003">Cell membrane</keyword>
<dbReference type="SUPFAM" id="SSF56519">
    <property type="entry name" value="Penicillin binding protein dimerisation domain"/>
    <property type="match status" value="1"/>
</dbReference>
<keyword evidence="8 16" id="KW-0378">Hydrolase</keyword>
<evidence type="ECO:0000256" key="11">
    <source>
        <dbReference type="ARBA" id="ARBA00022989"/>
    </source>
</evidence>
<evidence type="ECO:0000256" key="16">
    <source>
        <dbReference type="HAMAP-Rule" id="MF_02080"/>
    </source>
</evidence>
<keyword evidence="15 16" id="KW-0961">Cell wall biogenesis/degradation</keyword>
<evidence type="ECO:0000256" key="9">
    <source>
        <dbReference type="ARBA" id="ARBA00022960"/>
    </source>
</evidence>
<dbReference type="GO" id="GO:0006508">
    <property type="term" value="P:proteolysis"/>
    <property type="evidence" value="ECO:0007669"/>
    <property type="project" value="UniProtKB-KW"/>
</dbReference>